<evidence type="ECO:0000256" key="4">
    <source>
        <dbReference type="ARBA" id="ARBA00022970"/>
    </source>
</evidence>
<evidence type="ECO:0000256" key="2">
    <source>
        <dbReference type="ARBA" id="ARBA00022448"/>
    </source>
</evidence>
<accession>A0A1M5Z692</accession>
<dbReference type="InterPro" id="IPR000709">
    <property type="entry name" value="Leu_Ile_Val-bd"/>
</dbReference>
<dbReference type="Proteomes" id="UP000183995">
    <property type="component" value="Unassembled WGS sequence"/>
</dbReference>
<dbReference type="CDD" id="cd06347">
    <property type="entry name" value="PBP1_ABC_LivK_ligand_binding-like"/>
    <property type="match status" value="1"/>
</dbReference>
<keyword evidence="2" id="KW-0813">Transport</keyword>
<sequence length="413" mass="43027">MKKILCIALVLIFAFGALAGCGSGGTNTTPSASPSASADGSASPSASGGAANGGTIKIGILGPLTGEAAQYGIAVSHGAQLYIDQINDAGGINGKKIETVVYDDKGDPTESVNAFSRMVDEGITGLIGPVTSKPTLAVVDEALTYNMPLITASATAAAVTYNADTQTVNTNVFRTCFIDPFQGEKMAQFANDVLKAKTAAVIFQTGDDYSVGLKDAFVAKCEELGINVVDQEGYSKGDKDFKSQLTNINSKSPDVVFSPNYYEDDGMLVTQARQAGIKATFMGGDGWNNVSKYASPADLEGSVYCSGYASGSTDEIKAFEAAFTAKYSGETPDMFSAQAYDAAIVLLDAIKAAEEKGLEAGSDDYKAAVIDAMKNTTSVGLGGKYSFDEYNNPIKSAVIMKLADGKETFSQMF</sequence>
<protein>
    <submittedName>
        <fullName evidence="8">Branched-chain amino acid transport system substrate-binding protein</fullName>
    </submittedName>
</protein>
<dbReference type="Pfam" id="PF13458">
    <property type="entry name" value="Peripla_BP_6"/>
    <property type="match status" value="1"/>
</dbReference>
<gene>
    <name evidence="8" type="ORF">SAMN02745823_03268</name>
</gene>
<feature type="signal peptide" evidence="6">
    <location>
        <begin position="1"/>
        <end position="19"/>
    </location>
</feature>
<evidence type="ECO:0000256" key="1">
    <source>
        <dbReference type="ARBA" id="ARBA00010062"/>
    </source>
</evidence>
<dbReference type="PANTHER" id="PTHR30483">
    <property type="entry name" value="LEUCINE-SPECIFIC-BINDING PROTEIN"/>
    <property type="match status" value="1"/>
</dbReference>
<evidence type="ECO:0000256" key="3">
    <source>
        <dbReference type="ARBA" id="ARBA00022729"/>
    </source>
</evidence>
<dbReference type="SUPFAM" id="SSF53822">
    <property type="entry name" value="Periplasmic binding protein-like I"/>
    <property type="match status" value="1"/>
</dbReference>
<evidence type="ECO:0000313" key="8">
    <source>
        <dbReference type="EMBL" id="SHI19730.1"/>
    </source>
</evidence>
<keyword evidence="9" id="KW-1185">Reference proteome</keyword>
<dbReference type="STRING" id="1123282.SAMN02745823_03268"/>
<proteinExistence type="inferred from homology"/>
<reference evidence="8 9" key="1">
    <citation type="submission" date="2016-11" db="EMBL/GenBank/DDBJ databases">
        <authorList>
            <person name="Jaros S."/>
            <person name="Januszkiewicz K."/>
            <person name="Wedrychowicz H."/>
        </authorList>
    </citation>
    <scope>NUCLEOTIDE SEQUENCE [LARGE SCALE GENOMIC DNA]</scope>
    <source>
        <strain evidence="8 9">DSM 10068</strain>
    </source>
</reference>
<organism evidence="8 9">
    <name type="scientific">Sporobacter termitidis DSM 10068</name>
    <dbReference type="NCBI Taxonomy" id="1123282"/>
    <lineage>
        <taxon>Bacteria</taxon>
        <taxon>Bacillati</taxon>
        <taxon>Bacillota</taxon>
        <taxon>Clostridia</taxon>
        <taxon>Eubacteriales</taxon>
        <taxon>Oscillospiraceae</taxon>
        <taxon>Sporobacter</taxon>
    </lineage>
</organism>
<dbReference type="PROSITE" id="PS51257">
    <property type="entry name" value="PROKAR_LIPOPROTEIN"/>
    <property type="match status" value="1"/>
</dbReference>
<dbReference type="Gene3D" id="3.40.50.2300">
    <property type="match status" value="2"/>
</dbReference>
<dbReference type="InterPro" id="IPR051010">
    <property type="entry name" value="BCAA_transport"/>
</dbReference>
<feature type="chain" id="PRO_5038336139" evidence="6">
    <location>
        <begin position="20"/>
        <end position="413"/>
    </location>
</feature>
<dbReference type="EMBL" id="FQXV01000014">
    <property type="protein sequence ID" value="SHI19730.1"/>
    <property type="molecule type" value="Genomic_DNA"/>
</dbReference>
<dbReference type="PANTHER" id="PTHR30483:SF6">
    <property type="entry name" value="PERIPLASMIC BINDING PROTEIN OF ABC TRANSPORTER FOR NATURAL AMINO ACIDS"/>
    <property type="match status" value="1"/>
</dbReference>
<dbReference type="GO" id="GO:0006865">
    <property type="term" value="P:amino acid transport"/>
    <property type="evidence" value="ECO:0007669"/>
    <property type="project" value="UniProtKB-KW"/>
</dbReference>
<keyword evidence="4" id="KW-0029">Amino-acid transport</keyword>
<feature type="region of interest" description="Disordered" evidence="5">
    <location>
        <begin position="26"/>
        <end position="50"/>
    </location>
</feature>
<evidence type="ECO:0000256" key="6">
    <source>
        <dbReference type="SAM" id="SignalP"/>
    </source>
</evidence>
<keyword evidence="3 6" id="KW-0732">Signal</keyword>
<evidence type="ECO:0000259" key="7">
    <source>
        <dbReference type="Pfam" id="PF13458"/>
    </source>
</evidence>
<name>A0A1M5Z692_9FIRM</name>
<dbReference type="InterPro" id="IPR028082">
    <property type="entry name" value="Peripla_BP_I"/>
</dbReference>
<feature type="domain" description="Leucine-binding protein" evidence="7">
    <location>
        <begin position="55"/>
        <end position="405"/>
    </location>
</feature>
<dbReference type="AlphaFoldDB" id="A0A1M5Z692"/>
<dbReference type="PRINTS" id="PR00337">
    <property type="entry name" value="LEUILEVALBP"/>
</dbReference>
<comment type="similarity">
    <text evidence="1">Belongs to the leucine-binding protein family.</text>
</comment>
<dbReference type="OrthoDB" id="9783240at2"/>
<dbReference type="RefSeq" id="WP_073081302.1">
    <property type="nucleotide sequence ID" value="NZ_FQXV01000014.1"/>
</dbReference>
<evidence type="ECO:0000313" key="9">
    <source>
        <dbReference type="Proteomes" id="UP000183995"/>
    </source>
</evidence>
<evidence type="ECO:0000256" key="5">
    <source>
        <dbReference type="SAM" id="MobiDB-lite"/>
    </source>
</evidence>
<dbReference type="InterPro" id="IPR028081">
    <property type="entry name" value="Leu-bd"/>
</dbReference>